<dbReference type="EMBL" id="LZRT01000053">
    <property type="protein sequence ID" value="OUM89047.1"/>
    <property type="molecule type" value="Genomic_DNA"/>
</dbReference>
<dbReference type="GO" id="GO:0005886">
    <property type="term" value="C:plasma membrane"/>
    <property type="evidence" value="ECO:0007669"/>
    <property type="project" value="UniProtKB-SubCell"/>
</dbReference>
<dbReference type="Proteomes" id="UP000196475">
    <property type="component" value="Unassembled WGS sequence"/>
</dbReference>
<keyword evidence="10" id="KW-0547">Nucleotide-binding</keyword>
<keyword evidence="4" id="KW-1003">Cell membrane</keyword>
<evidence type="ECO:0000256" key="3">
    <source>
        <dbReference type="ARBA" id="ARBA00022448"/>
    </source>
</evidence>
<comment type="caution">
    <text evidence="10">The sequence shown here is derived from an EMBL/GenBank/DDBJ whole genome shotgun (WGS) entry which is preliminary data.</text>
</comment>
<dbReference type="InterPro" id="IPR051322">
    <property type="entry name" value="AA_ABC_Transporter_Permease"/>
</dbReference>
<accession>A0A1Y3PS96</accession>
<evidence type="ECO:0000256" key="4">
    <source>
        <dbReference type="ARBA" id="ARBA00022475"/>
    </source>
</evidence>
<proteinExistence type="inferred from homology"/>
<name>A0A1Y3PS96_9BACI</name>
<dbReference type="CDD" id="cd06261">
    <property type="entry name" value="TM_PBP2"/>
    <property type="match status" value="1"/>
</dbReference>
<dbReference type="FunFam" id="1.10.3720.10:FF:000002">
    <property type="entry name" value="D-methionine ABC transporter permease MetI"/>
    <property type="match status" value="1"/>
</dbReference>
<feature type="transmembrane region" description="Helical" evidence="8">
    <location>
        <begin position="191"/>
        <end position="214"/>
    </location>
</feature>
<keyword evidence="3 8" id="KW-0813">Transport</keyword>
<dbReference type="GO" id="GO:0048473">
    <property type="term" value="P:D-methionine transmembrane transport"/>
    <property type="evidence" value="ECO:0007669"/>
    <property type="project" value="TreeGrafter"/>
</dbReference>
<feature type="transmembrane region" description="Helical" evidence="8">
    <location>
        <begin position="148"/>
        <end position="171"/>
    </location>
</feature>
<reference evidence="11" key="1">
    <citation type="submission" date="2016-06" db="EMBL/GenBank/DDBJ databases">
        <authorList>
            <person name="Nascimento L."/>
            <person name="Pereira R.V."/>
            <person name="Martins L.F."/>
            <person name="Quaggio R.B."/>
            <person name="Silva A.M."/>
            <person name="Setubal J.C."/>
        </authorList>
    </citation>
    <scope>NUCLEOTIDE SEQUENCE [LARGE SCALE GENOMIC DNA]</scope>
</reference>
<evidence type="ECO:0000313" key="10">
    <source>
        <dbReference type="EMBL" id="OUM89047.1"/>
    </source>
</evidence>
<dbReference type="InterPro" id="IPR035906">
    <property type="entry name" value="MetI-like_sf"/>
</dbReference>
<keyword evidence="7 8" id="KW-0472">Membrane</keyword>
<dbReference type="InterPro" id="IPR000515">
    <property type="entry name" value="MetI-like"/>
</dbReference>
<evidence type="ECO:0000256" key="5">
    <source>
        <dbReference type="ARBA" id="ARBA00022692"/>
    </source>
</evidence>
<sequence length="224" mass="24552">MFDNIMLLLPEIKQSVIQTFMMVGISLSAAVLFGTTLGVYVFMTDKGSISPNRWVNRILNYAINLIRSFPFIILLVVLIPFTRLVAGTTVGPLAASVPLSIAAIPYFARLVEQALKDVPHGTIEAAIALGAPKRYIIKDVLLNEARSGLVLALTVTAVSFISYSAMAGIVGGGGIGDLAIRYGYYRFQTDVMIFMVLLLVLLVQLVQMTGSWIARKLDRRHFQE</sequence>
<dbReference type="GO" id="GO:0005524">
    <property type="term" value="F:ATP binding"/>
    <property type="evidence" value="ECO:0007669"/>
    <property type="project" value="UniProtKB-KW"/>
</dbReference>
<dbReference type="Pfam" id="PF00528">
    <property type="entry name" value="BPD_transp_1"/>
    <property type="match status" value="1"/>
</dbReference>
<dbReference type="SUPFAM" id="SSF161098">
    <property type="entry name" value="MetI-like"/>
    <property type="match status" value="1"/>
</dbReference>
<organism evidence="10 11">
    <name type="scientific">Bacillus thermozeamaize</name>
    <dbReference type="NCBI Taxonomy" id="230954"/>
    <lineage>
        <taxon>Bacteria</taxon>
        <taxon>Bacillati</taxon>
        <taxon>Bacillota</taxon>
        <taxon>Bacilli</taxon>
        <taxon>Bacillales</taxon>
        <taxon>Bacillaceae</taxon>
        <taxon>Bacillus</taxon>
    </lineage>
</organism>
<gene>
    <name evidence="10" type="ORF">BAA01_13415</name>
</gene>
<feature type="transmembrane region" description="Helical" evidence="8">
    <location>
        <begin position="20"/>
        <end position="43"/>
    </location>
</feature>
<evidence type="ECO:0000256" key="1">
    <source>
        <dbReference type="ARBA" id="ARBA00004651"/>
    </source>
</evidence>
<feature type="transmembrane region" description="Helical" evidence="8">
    <location>
        <begin position="90"/>
        <end position="108"/>
    </location>
</feature>
<keyword evidence="5 8" id="KW-0812">Transmembrane</keyword>
<comment type="subcellular location">
    <subcellularLocation>
        <location evidence="1 8">Cell membrane</location>
        <topology evidence="1 8">Multi-pass membrane protein</topology>
    </subcellularLocation>
</comment>
<evidence type="ECO:0000259" key="9">
    <source>
        <dbReference type="PROSITE" id="PS50928"/>
    </source>
</evidence>
<dbReference type="AlphaFoldDB" id="A0A1Y3PS96"/>
<evidence type="ECO:0000256" key="6">
    <source>
        <dbReference type="ARBA" id="ARBA00022989"/>
    </source>
</evidence>
<evidence type="ECO:0000256" key="7">
    <source>
        <dbReference type="ARBA" id="ARBA00023136"/>
    </source>
</evidence>
<dbReference type="PROSITE" id="PS50928">
    <property type="entry name" value="ABC_TM1"/>
    <property type="match status" value="1"/>
</dbReference>
<protein>
    <submittedName>
        <fullName evidence="10">Methionine ABC transporter ATP-binding protein</fullName>
    </submittedName>
</protein>
<keyword evidence="6 8" id="KW-1133">Transmembrane helix</keyword>
<evidence type="ECO:0000256" key="8">
    <source>
        <dbReference type="RuleBase" id="RU363032"/>
    </source>
</evidence>
<keyword evidence="10" id="KW-0067">ATP-binding</keyword>
<feature type="transmembrane region" description="Helical" evidence="8">
    <location>
        <begin position="64"/>
        <end position="84"/>
    </location>
</feature>
<comment type="similarity">
    <text evidence="2">Belongs to the binding-protein-dependent transport system permease family. CysTW subfamily.</text>
</comment>
<evidence type="ECO:0000313" key="11">
    <source>
        <dbReference type="Proteomes" id="UP000196475"/>
    </source>
</evidence>
<dbReference type="Gene3D" id="1.10.3720.10">
    <property type="entry name" value="MetI-like"/>
    <property type="match status" value="1"/>
</dbReference>
<feature type="domain" description="ABC transmembrane type-1" evidence="9">
    <location>
        <begin position="16"/>
        <end position="207"/>
    </location>
</feature>
<dbReference type="PANTHER" id="PTHR30450:SF1">
    <property type="entry name" value="D-METHIONINE TRANSPORT SYSTEM PERMEASE PROTEIN METI-RELATED"/>
    <property type="match status" value="1"/>
</dbReference>
<dbReference type="PANTHER" id="PTHR30450">
    <property type="entry name" value="ABC TRANSPORTER PERMEASE"/>
    <property type="match status" value="1"/>
</dbReference>
<evidence type="ECO:0000256" key="2">
    <source>
        <dbReference type="ARBA" id="ARBA00007069"/>
    </source>
</evidence>